<evidence type="ECO:0000256" key="1">
    <source>
        <dbReference type="SAM" id="MobiDB-lite"/>
    </source>
</evidence>
<gene>
    <name evidence="3" type="ORF">TOLI1172_LOCUS8251</name>
</gene>
<dbReference type="GO" id="GO:1990592">
    <property type="term" value="P:protein K69-linked ufmylation"/>
    <property type="evidence" value="ECO:0007669"/>
    <property type="project" value="TreeGrafter"/>
</dbReference>
<sequence>MDEIEALQKQLAAVQAGTGSTRMSERNCIELISKLQELDLIQLLFTQSGREFLTPDQLERDIEDEILIRAGRANVTDIAAVVQVDLVHVEDALNRVVKRSQGQMRIVHGEIIAQYYLDSIAEELNETLHDSADGVISLSQIAIQFALPMEIILETISSRIGSILLNVKLESGQLYTDAYVQRNRAIARGYIIANTSPFLVSDLANRSQIRFRDMFDELQSLMETGKVRGSCVGRGELVRFIPRIFEVQRDRSIRSFYTTNGYVDYAQLEKLYVGDPHTYLHVLLGKDSFLSLKNGIVAPVMKHNLEAAINEATLNQSWLNASALFPPALGDEDLKEFLSDLLGNRSVQTIGSTAPDVEQPTTKSKGKSKTSKAASRRQKKQHVVSNIEQQEDVPSQSVADEKSPDSLVLLQDKYVLSQELVNSLQKVFEDDAQKCAQQKLEQKLRAGSTAVKSNGSNATTAPPSKAQHKASRKSKSMKFSSTETFESSSKVETPSRSQALEMLLKEPKFVEVFEQDYFGCSPESDELLELVLDQEILPELAGLYERVSEQTFAEVSRRERAMEESEQRRIGLVLSYLELYGRSSEGVKSENSNLVQELLGFLLESLAVSLVKIVVHRALVDCGVHVAAAKTDSSENRDTERPGAEVESCDAFEYALISGSKLANELLEAEENAKLLSAPLKSPIQNLIFAVKNRSAEHCHELVLNAYEELVDLLGIPPRFPLDKKRENALSETVQNGLLNRLLESQGQEHDDPVHFLQISLTWLYSRARNGSVLWFPPRLSPLILENVRASIKNSSTKLSELCQANVELHNNVTTWISELNEESNPSDTLSSISNSKKRILELLQLSS</sequence>
<dbReference type="InterPro" id="IPR018611">
    <property type="entry name" value="Ufl1"/>
</dbReference>
<dbReference type="EMBL" id="HBFP01011421">
    <property type="protein sequence ID" value="CAD8823852.1"/>
    <property type="molecule type" value="Transcribed_RNA"/>
</dbReference>
<feature type="compositionally biased region" description="Basic residues" evidence="1">
    <location>
        <begin position="364"/>
        <end position="382"/>
    </location>
</feature>
<organism evidence="3">
    <name type="scientific">Timspurckia oligopyrenoides</name>
    <dbReference type="NCBI Taxonomy" id="708627"/>
    <lineage>
        <taxon>Eukaryota</taxon>
        <taxon>Rhodophyta</taxon>
        <taxon>Bangiophyceae</taxon>
        <taxon>Porphyridiales</taxon>
        <taxon>Porphyridiaceae</taxon>
        <taxon>Timspurckia</taxon>
    </lineage>
</organism>
<reference evidence="3" key="1">
    <citation type="submission" date="2021-01" db="EMBL/GenBank/DDBJ databases">
        <authorList>
            <person name="Corre E."/>
            <person name="Pelletier E."/>
            <person name="Niang G."/>
            <person name="Scheremetjew M."/>
            <person name="Finn R."/>
            <person name="Kale V."/>
            <person name="Holt S."/>
            <person name="Cochrane G."/>
            <person name="Meng A."/>
            <person name="Brown T."/>
            <person name="Cohen L."/>
        </authorList>
    </citation>
    <scope>NUCLEOTIDE SEQUENCE</scope>
    <source>
        <strain evidence="3">CCMP3278</strain>
    </source>
</reference>
<evidence type="ECO:0000313" key="3">
    <source>
        <dbReference type="EMBL" id="CAD8823852.1"/>
    </source>
</evidence>
<dbReference type="PANTHER" id="PTHR31057">
    <property type="entry name" value="E3 UFM1-PROTEIN LIGASE 1"/>
    <property type="match status" value="1"/>
</dbReference>
<dbReference type="GO" id="GO:0061666">
    <property type="term" value="F:UFM1 ligase activity"/>
    <property type="evidence" value="ECO:0007669"/>
    <property type="project" value="InterPro"/>
</dbReference>
<dbReference type="GO" id="GO:0034976">
    <property type="term" value="P:response to endoplasmic reticulum stress"/>
    <property type="evidence" value="ECO:0007669"/>
    <property type="project" value="TreeGrafter"/>
</dbReference>
<dbReference type="PANTHER" id="PTHR31057:SF0">
    <property type="entry name" value="E3 UFM1-PROTEIN LIGASE 1"/>
    <property type="match status" value="1"/>
</dbReference>
<feature type="domain" description="E3 UFM1-protein ligase 1-like N-terminal" evidence="2">
    <location>
        <begin position="3"/>
        <end position="280"/>
    </location>
</feature>
<dbReference type="GO" id="GO:0032434">
    <property type="term" value="P:regulation of proteasomal ubiquitin-dependent protein catabolic process"/>
    <property type="evidence" value="ECO:0007669"/>
    <property type="project" value="TreeGrafter"/>
</dbReference>
<name>A0A7S0ZJI8_9RHOD</name>
<feature type="compositionally biased region" description="Polar residues" evidence="1">
    <location>
        <begin position="450"/>
        <end position="462"/>
    </location>
</feature>
<accession>A0A7S0ZJI8</accession>
<dbReference type="GO" id="GO:0005789">
    <property type="term" value="C:endoplasmic reticulum membrane"/>
    <property type="evidence" value="ECO:0007669"/>
    <property type="project" value="TreeGrafter"/>
</dbReference>
<feature type="compositionally biased region" description="Low complexity" evidence="1">
    <location>
        <begin position="478"/>
        <end position="490"/>
    </location>
</feature>
<dbReference type="InterPro" id="IPR056579">
    <property type="entry name" value="Ufl1_N"/>
</dbReference>
<dbReference type="AlphaFoldDB" id="A0A7S0ZJI8"/>
<protein>
    <recommendedName>
        <fullName evidence="2">E3 UFM1-protein ligase 1-like N-terminal domain-containing protein</fullName>
    </recommendedName>
</protein>
<feature type="region of interest" description="Disordered" evidence="1">
    <location>
        <begin position="445"/>
        <end position="492"/>
    </location>
</feature>
<feature type="region of interest" description="Disordered" evidence="1">
    <location>
        <begin position="350"/>
        <end position="400"/>
    </location>
</feature>
<proteinExistence type="predicted"/>
<feature type="compositionally biased region" description="Basic residues" evidence="1">
    <location>
        <begin position="466"/>
        <end position="476"/>
    </location>
</feature>
<feature type="compositionally biased region" description="Polar residues" evidence="1">
    <location>
        <begin position="383"/>
        <end position="398"/>
    </location>
</feature>
<dbReference type="Pfam" id="PF09743">
    <property type="entry name" value="E3_UFM1_ligase"/>
    <property type="match status" value="1"/>
</dbReference>
<evidence type="ECO:0000259" key="2">
    <source>
        <dbReference type="Pfam" id="PF09743"/>
    </source>
</evidence>